<feature type="non-terminal residue" evidence="9">
    <location>
        <position position="403"/>
    </location>
</feature>
<keyword evidence="4" id="KW-0547">Nucleotide-binding</keyword>
<evidence type="ECO:0000256" key="4">
    <source>
        <dbReference type="ARBA" id="ARBA00022741"/>
    </source>
</evidence>
<dbReference type="EMBL" id="UINC01015383">
    <property type="protein sequence ID" value="SVA64817.1"/>
    <property type="molecule type" value="Genomic_DNA"/>
</dbReference>
<dbReference type="CDD" id="cd03216">
    <property type="entry name" value="ABC_Carb_Monos_I"/>
    <property type="match status" value="1"/>
</dbReference>
<dbReference type="GO" id="GO:0016887">
    <property type="term" value="F:ATP hydrolysis activity"/>
    <property type="evidence" value="ECO:0007669"/>
    <property type="project" value="InterPro"/>
</dbReference>
<dbReference type="SUPFAM" id="SSF52540">
    <property type="entry name" value="P-loop containing nucleoside triphosphate hydrolases"/>
    <property type="match status" value="2"/>
</dbReference>
<evidence type="ECO:0000256" key="7">
    <source>
        <dbReference type="ARBA" id="ARBA00023136"/>
    </source>
</evidence>
<dbReference type="Pfam" id="PF00005">
    <property type="entry name" value="ABC_tran"/>
    <property type="match status" value="2"/>
</dbReference>
<dbReference type="Gene3D" id="3.40.50.300">
    <property type="entry name" value="P-loop containing nucleotide triphosphate hydrolases"/>
    <property type="match status" value="2"/>
</dbReference>
<dbReference type="GO" id="GO:0005524">
    <property type="term" value="F:ATP binding"/>
    <property type="evidence" value="ECO:0007669"/>
    <property type="project" value="UniProtKB-KW"/>
</dbReference>
<evidence type="ECO:0000313" key="9">
    <source>
        <dbReference type="EMBL" id="SVA64817.1"/>
    </source>
</evidence>
<dbReference type="InterPro" id="IPR003593">
    <property type="entry name" value="AAA+_ATPase"/>
</dbReference>
<organism evidence="9">
    <name type="scientific">marine metagenome</name>
    <dbReference type="NCBI Taxonomy" id="408172"/>
    <lineage>
        <taxon>unclassified sequences</taxon>
        <taxon>metagenomes</taxon>
        <taxon>ecological metagenomes</taxon>
    </lineage>
</organism>
<evidence type="ECO:0000256" key="3">
    <source>
        <dbReference type="ARBA" id="ARBA00022597"/>
    </source>
</evidence>
<keyword evidence="5" id="KW-0067">ATP-binding</keyword>
<evidence type="ECO:0000256" key="5">
    <source>
        <dbReference type="ARBA" id="ARBA00022840"/>
    </source>
</evidence>
<protein>
    <recommendedName>
        <fullName evidence="8">ABC transporter domain-containing protein</fullName>
    </recommendedName>
</protein>
<evidence type="ECO:0000256" key="6">
    <source>
        <dbReference type="ARBA" id="ARBA00022967"/>
    </source>
</evidence>
<dbReference type="InterPro" id="IPR003439">
    <property type="entry name" value="ABC_transporter-like_ATP-bd"/>
</dbReference>
<keyword evidence="3" id="KW-0762">Sugar transport</keyword>
<feature type="domain" description="ABC transporter" evidence="8">
    <location>
        <begin position="4"/>
        <end position="245"/>
    </location>
</feature>
<reference evidence="9" key="1">
    <citation type="submission" date="2018-05" db="EMBL/GenBank/DDBJ databases">
        <authorList>
            <person name="Lanie J.A."/>
            <person name="Ng W.-L."/>
            <person name="Kazmierczak K.M."/>
            <person name="Andrzejewski T.M."/>
            <person name="Davidsen T.M."/>
            <person name="Wayne K.J."/>
            <person name="Tettelin H."/>
            <person name="Glass J.I."/>
            <person name="Rusch D."/>
            <person name="Podicherti R."/>
            <person name="Tsui H.-C.T."/>
            <person name="Winkler M.E."/>
        </authorList>
    </citation>
    <scope>NUCLEOTIDE SEQUENCE</scope>
</reference>
<proteinExistence type="predicted"/>
<keyword evidence="6" id="KW-1278">Translocase</keyword>
<dbReference type="PROSITE" id="PS50893">
    <property type="entry name" value="ABC_TRANSPORTER_2"/>
    <property type="match status" value="1"/>
</dbReference>
<evidence type="ECO:0000259" key="8">
    <source>
        <dbReference type="PROSITE" id="PS50893"/>
    </source>
</evidence>
<evidence type="ECO:0000256" key="1">
    <source>
        <dbReference type="ARBA" id="ARBA00022448"/>
    </source>
</evidence>
<keyword evidence="1" id="KW-0813">Transport</keyword>
<dbReference type="PANTHER" id="PTHR43790">
    <property type="entry name" value="CARBOHYDRATE TRANSPORT ATP-BINDING PROTEIN MG119-RELATED"/>
    <property type="match status" value="1"/>
</dbReference>
<evidence type="ECO:0000256" key="2">
    <source>
        <dbReference type="ARBA" id="ARBA00022475"/>
    </source>
</evidence>
<keyword evidence="7" id="KW-0472">Membrane</keyword>
<dbReference type="InterPro" id="IPR027417">
    <property type="entry name" value="P-loop_NTPase"/>
</dbReference>
<name>A0A381XKV5_9ZZZZ</name>
<sequence>MQKLELLNLSKNFSGFKALSDVNIELLSGETHALMGENGAGKTTLIKILAGILKPDQMMMKIDNNIQKLNSTIDSKNLGFNFIHQELNIVSYLSVAENMFLSHPYPMRYGSFINWNKIYKLSNDALKELDITHINVEEKCAKLSTGDQMLVKIASCLIKTKTSPTLYVFDEPTAALTIQESEKLFKVIANLKKKGAIILYVSHRMNEILEIADKVTVLRDGIKVLTEESSNLSKEKIIRSMIGKDLSDNFPKITGKLSDKIIINVSNVHTKNIKNINFKINEGEVLGISGLANSGQREIFNMLMGIDNLEKGKLNFLNKTYKPNGPKDAWKKLISFVPRERRREALILKMPVRLNTTLPHYSKLSKFFFLANKQNENNITNDLSKKVQLKYKNNNQSIYQLSG</sequence>
<dbReference type="SMART" id="SM00382">
    <property type="entry name" value="AAA"/>
    <property type="match status" value="1"/>
</dbReference>
<dbReference type="AlphaFoldDB" id="A0A381XKV5"/>
<dbReference type="PANTHER" id="PTHR43790:SF3">
    <property type="entry name" value="D-ALLOSE IMPORT ATP-BINDING PROTEIN ALSA-RELATED"/>
    <property type="match status" value="1"/>
</dbReference>
<accession>A0A381XKV5</accession>
<keyword evidence="2" id="KW-1003">Cell membrane</keyword>
<dbReference type="InterPro" id="IPR050107">
    <property type="entry name" value="ABC_carbohydrate_import_ATPase"/>
</dbReference>
<gene>
    <name evidence="9" type="ORF">METZ01_LOCUS117671</name>
</gene>